<sequence length="1316" mass="145340">MGNPALYYMKVWLPRALGLQDSSRINCETSVAGLSTHSISMQASEGLLALGALLAAAALYGYCRWRLGYWRRRGMPALPGAHWLLGHYGAGLLLRAPPAWLLARLYRAAPDQPLVGFYICHKPCLLLRDPLLVKRVLVTDFDAFADRNFAGEQQKDSFGMINLFGLRGPAWRYVRRRMAPALSASRMRAAVPAMLAATPRCWRGWRARRPRELGHRYAADLIARVALGARTDSFSEPDAYTDNGDCAARTDRNPPPSRREDGRAGVLSGMRRMVALVVVFFTPWLAALAARAGAPLYFEFREARRLFREAWAAREGAAPAPAPPRGDFLDYLRQLKEGPQNPLFGACPLILSDGNIDIVSQKTVLVPAMGLPQKMSRVRSRAARIRQTPAILVMSFVCMGVYTKYRVGISMSILSVPVYTVTQKSKTVFQDPAADGRHEAYSLFVHARRVPFAEFSGDNLLYQAGMFFSGFESSAAAATFLLRALARRPPLAARARDEVRRAVRDAGGWGARALEAMPLLARCLKEALRMHPPVASLDRRATTDYQIPGTDVTIERGTAVYISLSGLQLDARHFPEPHTFDPERFAAGRPVSDAYLPFGRGPHMCATSYGDTRHIRNDYAAFQSEDVNALFFLSSHSTSLVETAERSEASRGGELHALLLLATILYHFEMSVPDAAPDGVPDGVPDAPDAPDTAARLDRAPRSRRWRAACPYSSPSWTCRKSPPTFTGTNSKPAIPTTSDKHFPIALNTIKSRRSEQRRLAAYAGKGVDEPYRVEGECPMMPGWRSPSQGCGRRWGEPELRKGEGEPSGGTAGEGEESRTRIARGVLVECPKNPRAQRPNTILGRREGAHPGLACGVAVKCCDPVALWSDERRPLDYIESPARLGKMGRQDMGCCLLPPSAGTVGHGCFGKYLCKIARRKTTPMCHHCGGAEDTAQHTLQIKAVLGNDLSLPTVVKSMTDSERSWIAMAAFCEEVMALKEVAEREREEDPNSQPMRSRRGLRMTGTGKPVLRQKCPQLVGATSVPARLQRWCGGLKVHLRGVRYWTTVVLSGAKEEREREREEDTLAPPLRRRRVGRRRRQYVAALAPSLDSPHVEGGTNGRSTCLLARGPRLYDAQPCRAGASLQMSRKEDHRQVLVGMPLFFLPLGKGEERRVPHNHSHRPRCGGYAEVENTHSILSGRSRQHARLVWGFLPGAYGLNSTPSGVFYSRALRAIGANRKKSSWTLGMEGPVVPDFYRLKTVSRPFDFCGCRPNSSNPDSRNENQAYSDSDGNPKNFLAIFMRGGGEAYTTRGSYLSQRWKAGREHAFSRLDSAGC</sequence>
<gene>
    <name evidence="1" type="ORF">MSG28_012827</name>
</gene>
<dbReference type="Proteomes" id="UP001064048">
    <property type="component" value="Chromosome 22"/>
</dbReference>
<comment type="caution">
    <text evidence="1">The sequence shown here is derived from an EMBL/GenBank/DDBJ whole genome shotgun (WGS) entry which is preliminary data.</text>
</comment>
<dbReference type="EMBL" id="CM046122">
    <property type="protein sequence ID" value="KAI8423816.1"/>
    <property type="molecule type" value="Genomic_DNA"/>
</dbReference>
<protein>
    <submittedName>
        <fullName evidence="1">Uncharacterized protein</fullName>
    </submittedName>
</protein>
<organism evidence="1 2">
    <name type="scientific">Choristoneura fumiferana</name>
    <name type="common">Spruce budworm moth</name>
    <name type="synonym">Archips fumiferana</name>
    <dbReference type="NCBI Taxonomy" id="7141"/>
    <lineage>
        <taxon>Eukaryota</taxon>
        <taxon>Metazoa</taxon>
        <taxon>Ecdysozoa</taxon>
        <taxon>Arthropoda</taxon>
        <taxon>Hexapoda</taxon>
        <taxon>Insecta</taxon>
        <taxon>Pterygota</taxon>
        <taxon>Neoptera</taxon>
        <taxon>Endopterygota</taxon>
        <taxon>Lepidoptera</taxon>
        <taxon>Glossata</taxon>
        <taxon>Ditrysia</taxon>
        <taxon>Tortricoidea</taxon>
        <taxon>Tortricidae</taxon>
        <taxon>Tortricinae</taxon>
        <taxon>Choristoneura</taxon>
    </lineage>
</organism>
<name>A0ACC0JI25_CHOFU</name>
<accession>A0ACC0JI25</accession>
<reference evidence="1 2" key="1">
    <citation type="journal article" date="2022" name="Genome Biol. Evol.">
        <title>The Spruce Budworm Genome: Reconstructing the Evolutionary History of Antifreeze Proteins.</title>
        <authorList>
            <person name="Beliveau C."/>
            <person name="Gagne P."/>
            <person name="Picq S."/>
            <person name="Vernygora O."/>
            <person name="Keeling C.I."/>
            <person name="Pinkney K."/>
            <person name="Doucet D."/>
            <person name="Wen F."/>
            <person name="Johnston J.S."/>
            <person name="Maaroufi H."/>
            <person name="Boyle B."/>
            <person name="Laroche J."/>
            <person name="Dewar K."/>
            <person name="Juretic N."/>
            <person name="Blackburn G."/>
            <person name="Nisole A."/>
            <person name="Brunet B."/>
            <person name="Brandao M."/>
            <person name="Lumley L."/>
            <person name="Duan J."/>
            <person name="Quan G."/>
            <person name="Lucarotti C.J."/>
            <person name="Roe A.D."/>
            <person name="Sperling F.A.H."/>
            <person name="Levesque R.C."/>
            <person name="Cusson M."/>
        </authorList>
    </citation>
    <scope>NUCLEOTIDE SEQUENCE [LARGE SCALE GENOMIC DNA]</scope>
    <source>
        <strain evidence="1">Glfc:IPQL:Cfum</strain>
    </source>
</reference>
<proteinExistence type="predicted"/>
<evidence type="ECO:0000313" key="2">
    <source>
        <dbReference type="Proteomes" id="UP001064048"/>
    </source>
</evidence>
<keyword evidence="2" id="KW-1185">Reference proteome</keyword>
<evidence type="ECO:0000313" key="1">
    <source>
        <dbReference type="EMBL" id="KAI8423816.1"/>
    </source>
</evidence>